<feature type="signal peptide" evidence="1">
    <location>
        <begin position="1"/>
        <end position="35"/>
    </location>
</feature>
<dbReference type="OrthoDB" id="1896086at2759"/>
<keyword evidence="3" id="KW-1185">Reference proteome</keyword>
<sequence>MTLLLRTMRVHYPTATVPWTLWMLIAVSWTHLTSASCTTAQWKPLAGQTIGLVLKALDITIQDLKALNPSIDVDLAKDYDFYDVPYKERLVFGSWSTGCPRLLQIPLHPVVPIHTPTVRKYETGASYTHGWKFSTNTGPYAMPGTGVIIRPTSTTGKDREASIIATSCTILNSMSQSLGVSDDVADTVEKPTSETYGNIPIGTLMTLIRVPSARTTFDEAVEQTAVTSDNEIKTSMAAHSQKPTAESVSINMLGVESMMGKLYTQLEHSQAMLHTTTAVDLTSHGIAETTEVSTTVLTTPHITTTLTAESEDTNSPVLITSTITLVEKQTVTRASPGQTTLPKPICGGKDDLRGHVDIQDQRVRQTAFEWCSLPAVKGLMSAGDGCVKDVQRDSWDVLYEYSICWAEDCVGESQDRQKPLGDEGPRCEVILHQYSWKACNNGGVGGQVQAGCLIYKIRAGVGKGQGY</sequence>
<dbReference type="RefSeq" id="XP_046043781.1">
    <property type="nucleotide sequence ID" value="XM_046190766.1"/>
</dbReference>
<name>A0A9P9G2B8_FUSRE</name>
<dbReference type="GeneID" id="70220720"/>
<feature type="chain" id="PRO_5040168808" description="LysM domain-containing protein" evidence="1">
    <location>
        <begin position="36"/>
        <end position="467"/>
    </location>
</feature>
<protein>
    <recommendedName>
        <fullName evidence="4">LysM domain-containing protein</fullName>
    </recommendedName>
</protein>
<organism evidence="2 3">
    <name type="scientific">Fusarium redolens</name>
    <dbReference type="NCBI Taxonomy" id="48865"/>
    <lineage>
        <taxon>Eukaryota</taxon>
        <taxon>Fungi</taxon>
        <taxon>Dikarya</taxon>
        <taxon>Ascomycota</taxon>
        <taxon>Pezizomycotina</taxon>
        <taxon>Sordariomycetes</taxon>
        <taxon>Hypocreomycetidae</taxon>
        <taxon>Hypocreales</taxon>
        <taxon>Nectriaceae</taxon>
        <taxon>Fusarium</taxon>
        <taxon>Fusarium redolens species complex</taxon>
    </lineage>
</organism>
<dbReference type="EMBL" id="JAGMUX010000020">
    <property type="protein sequence ID" value="KAH7231844.1"/>
    <property type="molecule type" value="Genomic_DNA"/>
</dbReference>
<dbReference type="Proteomes" id="UP000720189">
    <property type="component" value="Unassembled WGS sequence"/>
</dbReference>
<keyword evidence="1" id="KW-0732">Signal</keyword>
<evidence type="ECO:0000313" key="3">
    <source>
        <dbReference type="Proteomes" id="UP000720189"/>
    </source>
</evidence>
<accession>A0A9P9G2B8</accession>
<evidence type="ECO:0008006" key="4">
    <source>
        <dbReference type="Google" id="ProtNLM"/>
    </source>
</evidence>
<evidence type="ECO:0000313" key="2">
    <source>
        <dbReference type="EMBL" id="KAH7231844.1"/>
    </source>
</evidence>
<evidence type="ECO:0000256" key="1">
    <source>
        <dbReference type="SAM" id="SignalP"/>
    </source>
</evidence>
<proteinExistence type="predicted"/>
<comment type="caution">
    <text evidence="2">The sequence shown here is derived from an EMBL/GenBank/DDBJ whole genome shotgun (WGS) entry which is preliminary data.</text>
</comment>
<dbReference type="AlphaFoldDB" id="A0A9P9G2B8"/>
<reference evidence="2" key="1">
    <citation type="journal article" date="2021" name="Nat. Commun.">
        <title>Genetic determinants of endophytism in the Arabidopsis root mycobiome.</title>
        <authorList>
            <person name="Mesny F."/>
            <person name="Miyauchi S."/>
            <person name="Thiergart T."/>
            <person name="Pickel B."/>
            <person name="Atanasova L."/>
            <person name="Karlsson M."/>
            <person name="Huettel B."/>
            <person name="Barry K.W."/>
            <person name="Haridas S."/>
            <person name="Chen C."/>
            <person name="Bauer D."/>
            <person name="Andreopoulos W."/>
            <person name="Pangilinan J."/>
            <person name="LaButti K."/>
            <person name="Riley R."/>
            <person name="Lipzen A."/>
            <person name="Clum A."/>
            <person name="Drula E."/>
            <person name="Henrissat B."/>
            <person name="Kohler A."/>
            <person name="Grigoriev I.V."/>
            <person name="Martin F.M."/>
            <person name="Hacquard S."/>
        </authorList>
    </citation>
    <scope>NUCLEOTIDE SEQUENCE</scope>
    <source>
        <strain evidence="2">MPI-CAGE-AT-0023</strain>
    </source>
</reference>
<gene>
    <name evidence="2" type="ORF">BKA55DRAFT_544942</name>
</gene>